<gene>
    <name evidence="2" type="ORF">EV386_1569</name>
</gene>
<dbReference type="PROSITE" id="PS51318">
    <property type="entry name" value="TAT"/>
    <property type="match status" value="1"/>
</dbReference>
<feature type="domain" description="Serine aminopeptidase S33" evidence="1">
    <location>
        <begin position="83"/>
        <end position="190"/>
    </location>
</feature>
<dbReference type="PANTHER" id="PTHR12277:SF79">
    <property type="entry name" value="XAA-PRO DIPEPTIDYL-PEPTIDASE-RELATED"/>
    <property type="match status" value="1"/>
</dbReference>
<dbReference type="Proteomes" id="UP000293852">
    <property type="component" value="Unassembled WGS sequence"/>
</dbReference>
<evidence type="ECO:0000259" key="1">
    <source>
        <dbReference type="Pfam" id="PF12146"/>
    </source>
</evidence>
<sequence>MSRPGRRAVRRALVTVAVVLALALGLPFGARALQHTLAYHPSRTPLPAAADVLPGAEDVTLTTRDGLELRSWFVPPSPGAPQRDQAVLFAHGNGGALSGRARLGAELADRGFAVLMLGYRGFTGNPGTPSEQGLVLDALAGQRELAARGFAPESTLYLGESIGTGVVAGLAAQVPPAGLVLRSPFTAFEDVAGDLVPLPGRIVRFIMDRNVYPVAAQVAASDVPVTVIQGSADELVPPAQSDAVAAAARHLVEHLVVEGARHNDGVWLGPTVADAVARIGDYVKQ</sequence>
<protein>
    <recommendedName>
        <fullName evidence="1">Serine aminopeptidase S33 domain-containing protein</fullName>
    </recommendedName>
</protein>
<evidence type="ECO:0000313" key="3">
    <source>
        <dbReference type="Proteomes" id="UP000293852"/>
    </source>
</evidence>
<dbReference type="Gene3D" id="3.40.50.1820">
    <property type="entry name" value="alpha/beta hydrolase"/>
    <property type="match status" value="1"/>
</dbReference>
<dbReference type="RefSeq" id="WP_242607883.1">
    <property type="nucleotide sequence ID" value="NZ_SGWX01000001.1"/>
</dbReference>
<evidence type="ECO:0000313" key="2">
    <source>
        <dbReference type="EMBL" id="RZS61272.1"/>
    </source>
</evidence>
<keyword evidence="3" id="KW-1185">Reference proteome</keyword>
<dbReference type="InterPro" id="IPR022742">
    <property type="entry name" value="Hydrolase_4"/>
</dbReference>
<dbReference type="PANTHER" id="PTHR12277">
    <property type="entry name" value="ALPHA/BETA HYDROLASE DOMAIN-CONTAINING PROTEIN"/>
    <property type="match status" value="1"/>
</dbReference>
<dbReference type="AlphaFoldDB" id="A0A4Q7M3S2"/>
<organism evidence="2 3">
    <name type="scientific">Xylanimonas ulmi</name>
    <dbReference type="NCBI Taxonomy" id="228973"/>
    <lineage>
        <taxon>Bacteria</taxon>
        <taxon>Bacillati</taxon>
        <taxon>Actinomycetota</taxon>
        <taxon>Actinomycetes</taxon>
        <taxon>Micrococcales</taxon>
        <taxon>Promicromonosporaceae</taxon>
        <taxon>Xylanimonas</taxon>
    </lineage>
</organism>
<dbReference type="InterPro" id="IPR006311">
    <property type="entry name" value="TAT_signal"/>
</dbReference>
<name>A0A4Q7M3S2_9MICO</name>
<comment type="caution">
    <text evidence="2">The sequence shown here is derived from an EMBL/GenBank/DDBJ whole genome shotgun (WGS) entry which is preliminary data.</text>
</comment>
<reference evidence="2 3" key="1">
    <citation type="submission" date="2019-02" db="EMBL/GenBank/DDBJ databases">
        <title>Sequencing the genomes of 1000 actinobacteria strains.</title>
        <authorList>
            <person name="Klenk H.-P."/>
        </authorList>
    </citation>
    <scope>NUCLEOTIDE SEQUENCE [LARGE SCALE GENOMIC DNA]</scope>
    <source>
        <strain evidence="2 3">DSM 16932</strain>
    </source>
</reference>
<dbReference type="Pfam" id="PF12146">
    <property type="entry name" value="Hydrolase_4"/>
    <property type="match status" value="1"/>
</dbReference>
<dbReference type="EMBL" id="SGWX01000001">
    <property type="protein sequence ID" value="RZS61272.1"/>
    <property type="molecule type" value="Genomic_DNA"/>
</dbReference>
<proteinExistence type="predicted"/>
<dbReference type="SUPFAM" id="SSF53474">
    <property type="entry name" value="alpha/beta-Hydrolases"/>
    <property type="match status" value="1"/>
</dbReference>
<dbReference type="InterPro" id="IPR029058">
    <property type="entry name" value="AB_hydrolase_fold"/>
</dbReference>
<accession>A0A4Q7M3S2</accession>